<feature type="coiled-coil region" evidence="1">
    <location>
        <begin position="77"/>
        <end position="104"/>
    </location>
</feature>
<feature type="region of interest" description="Disordered" evidence="2">
    <location>
        <begin position="12"/>
        <end position="49"/>
    </location>
</feature>
<evidence type="ECO:0000313" key="4">
    <source>
        <dbReference type="Proteomes" id="UP001341840"/>
    </source>
</evidence>
<proteinExistence type="predicted"/>
<evidence type="ECO:0000256" key="1">
    <source>
        <dbReference type="SAM" id="Coils"/>
    </source>
</evidence>
<dbReference type="Proteomes" id="UP001341840">
    <property type="component" value="Unassembled WGS sequence"/>
</dbReference>
<name>A0ABU6SSP9_9FABA</name>
<organism evidence="3 4">
    <name type="scientific">Stylosanthes scabra</name>
    <dbReference type="NCBI Taxonomy" id="79078"/>
    <lineage>
        <taxon>Eukaryota</taxon>
        <taxon>Viridiplantae</taxon>
        <taxon>Streptophyta</taxon>
        <taxon>Embryophyta</taxon>
        <taxon>Tracheophyta</taxon>
        <taxon>Spermatophyta</taxon>
        <taxon>Magnoliopsida</taxon>
        <taxon>eudicotyledons</taxon>
        <taxon>Gunneridae</taxon>
        <taxon>Pentapetalae</taxon>
        <taxon>rosids</taxon>
        <taxon>fabids</taxon>
        <taxon>Fabales</taxon>
        <taxon>Fabaceae</taxon>
        <taxon>Papilionoideae</taxon>
        <taxon>50 kb inversion clade</taxon>
        <taxon>dalbergioids sensu lato</taxon>
        <taxon>Dalbergieae</taxon>
        <taxon>Pterocarpus clade</taxon>
        <taxon>Stylosanthes</taxon>
    </lineage>
</organism>
<accession>A0ABU6SSP9</accession>
<gene>
    <name evidence="3" type="ORF">PIB30_084216</name>
</gene>
<comment type="caution">
    <text evidence="3">The sequence shown here is derived from an EMBL/GenBank/DDBJ whole genome shotgun (WGS) entry which is preliminary data.</text>
</comment>
<keyword evidence="4" id="KW-1185">Reference proteome</keyword>
<sequence length="138" mass="15640">MRTTTAAWFKMISPQLSKLEEPQRHPPFPQPAKLPPPPQPKPPHPNSSEAALEKLTLSTASFIQSTNNFMHFTNNFIEESRSNFKNQESAIRNLETQVGQLAKQISTRSPNTFLSDTIENPREECKSIVLRSGARRQL</sequence>
<feature type="compositionally biased region" description="Pro residues" evidence="2">
    <location>
        <begin position="25"/>
        <end position="45"/>
    </location>
</feature>
<evidence type="ECO:0000313" key="3">
    <source>
        <dbReference type="EMBL" id="MED6139476.1"/>
    </source>
</evidence>
<dbReference type="EMBL" id="JASCZI010061774">
    <property type="protein sequence ID" value="MED6139476.1"/>
    <property type="molecule type" value="Genomic_DNA"/>
</dbReference>
<keyword evidence="1" id="KW-0175">Coiled coil</keyword>
<evidence type="ECO:0000256" key="2">
    <source>
        <dbReference type="SAM" id="MobiDB-lite"/>
    </source>
</evidence>
<reference evidence="3 4" key="1">
    <citation type="journal article" date="2023" name="Plants (Basel)">
        <title>Bridging the Gap: Combining Genomics and Transcriptomics Approaches to Understand Stylosanthes scabra, an Orphan Legume from the Brazilian Caatinga.</title>
        <authorList>
            <person name="Ferreira-Neto J.R.C."/>
            <person name="da Silva M.D."/>
            <person name="Binneck E."/>
            <person name="de Melo N.F."/>
            <person name="da Silva R.H."/>
            <person name="de Melo A.L.T.M."/>
            <person name="Pandolfi V."/>
            <person name="Bustamante F.O."/>
            <person name="Brasileiro-Vidal A.C."/>
            <person name="Benko-Iseppon A.M."/>
        </authorList>
    </citation>
    <scope>NUCLEOTIDE SEQUENCE [LARGE SCALE GENOMIC DNA]</scope>
    <source>
        <tissue evidence="3">Leaves</tissue>
    </source>
</reference>
<protein>
    <submittedName>
        <fullName evidence="3">Uncharacterized protein</fullName>
    </submittedName>
</protein>